<organism evidence="1 2">
    <name type="scientific">Eumeta variegata</name>
    <name type="common">Bagworm moth</name>
    <name type="synonym">Eumeta japonica</name>
    <dbReference type="NCBI Taxonomy" id="151549"/>
    <lineage>
        <taxon>Eukaryota</taxon>
        <taxon>Metazoa</taxon>
        <taxon>Ecdysozoa</taxon>
        <taxon>Arthropoda</taxon>
        <taxon>Hexapoda</taxon>
        <taxon>Insecta</taxon>
        <taxon>Pterygota</taxon>
        <taxon>Neoptera</taxon>
        <taxon>Endopterygota</taxon>
        <taxon>Lepidoptera</taxon>
        <taxon>Glossata</taxon>
        <taxon>Ditrysia</taxon>
        <taxon>Tineoidea</taxon>
        <taxon>Psychidae</taxon>
        <taxon>Oiketicinae</taxon>
        <taxon>Eumeta</taxon>
    </lineage>
</organism>
<dbReference type="AlphaFoldDB" id="A0A4C1TTD3"/>
<protein>
    <submittedName>
        <fullName evidence="1">Uncharacterized protein</fullName>
    </submittedName>
</protein>
<dbReference type="Proteomes" id="UP000299102">
    <property type="component" value="Unassembled WGS sequence"/>
</dbReference>
<comment type="caution">
    <text evidence="1">The sequence shown here is derived from an EMBL/GenBank/DDBJ whole genome shotgun (WGS) entry which is preliminary data.</text>
</comment>
<keyword evidence="2" id="KW-1185">Reference proteome</keyword>
<reference evidence="1 2" key="1">
    <citation type="journal article" date="2019" name="Commun. Biol.">
        <title>The bagworm genome reveals a unique fibroin gene that provides high tensile strength.</title>
        <authorList>
            <person name="Kono N."/>
            <person name="Nakamura H."/>
            <person name="Ohtoshi R."/>
            <person name="Tomita M."/>
            <person name="Numata K."/>
            <person name="Arakawa K."/>
        </authorList>
    </citation>
    <scope>NUCLEOTIDE SEQUENCE [LARGE SCALE GENOMIC DNA]</scope>
</reference>
<name>A0A4C1TTD3_EUMVA</name>
<sequence>MHFRCCSVGLSYRSLLEKCNLLDLSSTRLQLGAMMLYDLCHNKYDIAALYKRHVVLSCSSPSLERKARPYQLYAVDRCRTVAGTRSPMRRLVYTCNTRFNININTVDIIALTVGSFKTIFLIP</sequence>
<accession>A0A4C1TTD3</accession>
<evidence type="ECO:0000313" key="2">
    <source>
        <dbReference type="Proteomes" id="UP000299102"/>
    </source>
</evidence>
<evidence type="ECO:0000313" key="1">
    <source>
        <dbReference type="EMBL" id="GBP17283.1"/>
    </source>
</evidence>
<gene>
    <name evidence="1" type="ORF">EVAR_17773_1</name>
</gene>
<dbReference type="EMBL" id="BGZK01000086">
    <property type="protein sequence ID" value="GBP17283.1"/>
    <property type="molecule type" value="Genomic_DNA"/>
</dbReference>
<proteinExistence type="predicted"/>
<dbReference type="OrthoDB" id="426210at2759"/>